<sequence length="385" mass="43738">MSSKLSRPVVDLARYSVVTANQQNKKIPFMEANGLFPVVTAKFWQLVSALTSKLSYFSRQKPEDFGKIVEWSKNILSNTTETQINKVRDDLCNLLKKLVVENTHSSIFYLLGKEKLHWYYSPQRVDEDDKENSFTLEDASCSIILEEICFRINKLINDCDKNKKCEIDTLAIDDLQKFFDYFEGLLEQIEPLLEESKNKKLPKIQEKKNVKKQSDKQGDVKNDKKQFNKQVNVKKEVHQVYRILTKNPVKTTESTSALTYASVVKNEPVNNAKNDDIEVIDEVKTIVDDAKVKTIVDDAKVKTIVDDAKVKTIVDDAKVKTIVDDAKVKTIVDDAKVKTIVDDAKVKTIVDDAKVKTIVDDAKVKTIVDDAKVNVEKLESSNTVV</sequence>
<dbReference type="EMBL" id="MN740556">
    <property type="protein sequence ID" value="QHU33291.1"/>
    <property type="molecule type" value="Genomic_DNA"/>
</dbReference>
<name>A0A6C0LU56_9ZZZZ</name>
<accession>A0A6C0LU56</accession>
<organism evidence="2">
    <name type="scientific">viral metagenome</name>
    <dbReference type="NCBI Taxonomy" id="1070528"/>
    <lineage>
        <taxon>unclassified sequences</taxon>
        <taxon>metagenomes</taxon>
        <taxon>organismal metagenomes</taxon>
    </lineage>
</organism>
<proteinExistence type="predicted"/>
<reference evidence="2" key="1">
    <citation type="journal article" date="2020" name="Nature">
        <title>Giant virus diversity and host interactions through global metagenomics.</title>
        <authorList>
            <person name="Schulz F."/>
            <person name="Roux S."/>
            <person name="Paez-Espino D."/>
            <person name="Jungbluth S."/>
            <person name="Walsh D.A."/>
            <person name="Denef V.J."/>
            <person name="McMahon K.D."/>
            <person name="Konstantinidis K.T."/>
            <person name="Eloe-Fadrosh E.A."/>
            <person name="Kyrpides N.C."/>
            <person name="Woyke T."/>
        </authorList>
    </citation>
    <scope>NUCLEOTIDE SEQUENCE</scope>
    <source>
        <strain evidence="2">GVMAG-S-1014582-52</strain>
    </source>
</reference>
<protein>
    <submittedName>
        <fullName evidence="2">Uncharacterized protein</fullName>
    </submittedName>
</protein>
<evidence type="ECO:0000313" key="2">
    <source>
        <dbReference type="EMBL" id="QHU33291.1"/>
    </source>
</evidence>
<dbReference type="AlphaFoldDB" id="A0A6C0LU56"/>
<evidence type="ECO:0000256" key="1">
    <source>
        <dbReference type="SAM" id="MobiDB-lite"/>
    </source>
</evidence>
<feature type="region of interest" description="Disordered" evidence="1">
    <location>
        <begin position="203"/>
        <end position="225"/>
    </location>
</feature>